<gene>
    <name evidence="3" type="ORF">L211DRAFT_136482</name>
</gene>
<dbReference type="AlphaFoldDB" id="A0A3N4M442"/>
<keyword evidence="2" id="KW-0472">Membrane</keyword>
<feature type="region of interest" description="Disordered" evidence="1">
    <location>
        <begin position="166"/>
        <end position="210"/>
    </location>
</feature>
<sequence length="210" mass="23278">MSSSPKSTSSSFIKPYNLTLISLIIYLFQAIEIPSSINSGTPRLAPAIHSHLLFVGPLSFWGNTLFTIRSLLKYTETSTMTCAVELPSAPQDVTVNKLLKVIDVEIDVDIVDVASEVGSQISNLIFVSGIDLTEYYLDFLRQEMRDLSPLERFISYRCPREALFANAGSAPPETRPQRKGRSRVGKRKGRRSSMRALNGSVRSTSTSNRS</sequence>
<keyword evidence="2" id="KW-1133">Transmembrane helix</keyword>
<name>A0A3N4M442_9PEZI</name>
<feature type="transmembrane region" description="Helical" evidence="2">
    <location>
        <begin position="12"/>
        <end position="31"/>
    </location>
</feature>
<organism evidence="3 4">
    <name type="scientific">Terfezia boudieri ATCC MYA-4762</name>
    <dbReference type="NCBI Taxonomy" id="1051890"/>
    <lineage>
        <taxon>Eukaryota</taxon>
        <taxon>Fungi</taxon>
        <taxon>Dikarya</taxon>
        <taxon>Ascomycota</taxon>
        <taxon>Pezizomycotina</taxon>
        <taxon>Pezizomycetes</taxon>
        <taxon>Pezizales</taxon>
        <taxon>Pezizaceae</taxon>
        <taxon>Terfezia</taxon>
    </lineage>
</organism>
<feature type="compositionally biased region" description="Polar residues" evidence="1">
    <location>
        <begin position="200"/>
        <end position="210"/>
    </location>
</feature>
<dbReference type="Proteomes" id="UP000267821">
    <property type="component" value="Unassembled WGS sequence"/>
</dbReference>
<reference evidence="3 4" key="1">
    <citation type="journal article" date="2018" name="Nat. Ecol. Evol.">
        <title>Pezizomycetes genomes reveal the molecular basis of ectomycorrhizal truffle lifestyle.</title>
        <authorList>
            <person name="Murat C."/>
            <person name="Payen T."/>
            <person name="Noel B."/>
            <person name="Kuo A."/>
            <person name="Morin E."/>
            <person name="Chen J."/>
            <person name="Kohler A."/>
            <person name="Krizsan K."/>
            <person name="Balestrini R."/>
            <person name="Da Silva C."/>
            <person name="Montanini B."/>
            <person name="Hainaut M."/>
            <person name="Levati E."/>
            <person name="Barry K.W."/>
            <person name="Belfiori B."/>
            <person name="Cichocki N."/>
            <person name="Clum A."/>
            <person name="Dockter R.B."/>
            <person name="Fauchery L."/>
            <person name="Guy J."/>
            <person name="Iotti M."/>
            <person name="Le Tacon F."/>
            <person name="Lindquist E.A."/>
            <person name="Lipzen A."/>
            <person name="Malagnac F."/>
            <person name="Mello A."/>
            <person name="Molinier V."/>
            <person name="Miyauchi S."/>
            <person name="Poulain J."/>
            <person name="Riccioni C."/>
            <person name="Rubini A."/>
            <person name="Sitrit Y."/>
            <person name="Splivallo R."/>
            <person name="Traeger S."/>
            <person name="Wang M."/>
            <person name="Zifcakova L."/>
            <person name="Wipf D."/>
            <person name="Zambonelli A."/>
            <person name="Paolocci F."/>
            <person name="Nowrousian M."/>
            <person name="Ottonello S."/>
            <person name="Baldrian P."/>
            <person name="Spatafora J.W."/>
            <person name="Henrissat B."/>
            <person name="Nagy L.G."/>
            <person name="Aury J.M."/>
            <person name="Wincker P."/>
            <person name="Grigoriev I.V."/>
            <person name="Bonfante P."/>
            <person name="Martin F.M."/>
        </authorList>
    </citation>
    <scope>NUCLEOTIDE SEQUENCE [LARGE SCALE GENOMIC DNA]</scope>
    <source>
        <strain evidence="3 4">ATCC MYA-4762</strain>
    </source>
</reference>
<proteinExistence type="predicted"/>
<dbReference type="InParanoid" id="A0A3N4M442"/>
<keyword evidence="2" id="KW-0812">Transmembrane</keyword>
<protein>
    <submittedName>
        <fullName evidence="3">Uncharacterized protein</fullName>
    </submittedName>
</protein>
<evidence type="ECO:0000256" key="2">
    <source>
        <dbReference type="SAM" id="Phobius"/>
    </source>
</evidence>
<feature type="transmembrane region" description="Helical" evidence="2">
    <location>
        <begin position="51"/>
        <end position="72"/>
    </location>
</feature>
<evidence type="ECO:0000256" key="1">
    <source>
        <dbReference type="SAM" id="MobiDB-lite"/>
    </source>
</evidence>
<dbReference type="EMBL" id="ML121539">
    <property type="protein sequence ID" value="RPB25075.1"/>
    <property type="molecule type" value="Genomic_DNA"/>
</dbReference>
<keyword evidence="4" id="KW-1185">Reference proteome</keyword>
<evidence type="ECO:0000313" key="3">
    <source>
        <dbReference type="EMBL" id="RPB25075.1"/>
    </source>
</evidence>
<evidence type="ECO:0000313" key="4">
    <source>
        <dbReference type="Proteomes" id="UP000267821"/>
    </source>
</evidence>
<feature type="compositionally biased region" description="Basic residues" evidence="1">
    <location>
        <begin position="177"/>
        <end position="193"/>
    </location>
</feature>
<accession>A0A3N4M442</accession>